<dbReference type="PANTHER" id="PTHR11552:SF147">
    <property type="entry name" value="CHOLINE DEHYDROGENASE, MITOCHONDRIAL"/>
    <property type="match status" value="1"/>
</dbReference>
<evidence type="ECO:0000313" key="6">
    <source>
        <dbReference type="EMBL" id="MDX8493088.1"/>
    </source>
</evidence>
<dbReference type="InterPro" id="IPR000172">
    <property type="entry name" value="GMC_OxRdtase_N"/>
</dbReference>
<dbReference type="PROSITE" id="PS00624">
    <property type="entry name" value="GMC_OXRED_2"/>
    <property type="match status" value="1"/>
</dbReference>
<evidence type="ECO:0000259" key="5">
    <source>
        <dbReference type="PROSITE" id="PS00624"/>
    </source>
</evidence>
<dbReference type="InterPro" id="IPR007867">
    <property type="entry name" value="GMC_OxRtase_C"/>
</dbReference>
<name>A0ABU4Z3C9_9HYPH</name>
<dbReference type="Proteomes" id="UP001271249">
    <property type="component" value="Unassembled WGS sequence"/>
</dbReference>
<evidence type="ECO:0000256" key="1">
    <source>
        <dbReference type="ARBA" id="ARBA00001974"/>
    </source>
</evidence>
<comment type="cofactor">
    <cofactor evidence="1">
        <name>FAD</name>
        <dbReference type="ChEBI" id="CHEBI:57692"/>
    </cofactor>
</comment>
<dbReference type="Pfam" id="PF00732">
    <property type="entry name" value="GMC_oxred_N"/>
    <property type="match status" value="1"/>
</dbReference>
<feature type="domain" description="Glucose-methanol-choline oxidoreductase N-terminal" evidence="5">
    <location>
        <begin position="281"/>
        <end position="295"/>
    </location>
</feature>
<dbReference type="Gene3D" id="3.50.50.60">
    <property type="entry name" value="FAD/NAD(P)-binding domain"/>
    <property type="match status" value="1"/>
</dbReference>
<reference evidence="6 7" key="1">
    <citation type="submission" date="2023-08" db="EMBL/GenBank/DDBJ databases">
        <title>Implementing the SeqCode for naming new Mesorhizobium species isolated from Vachellia karroo root nodules.</title>
        <authorList>
            <person name="Van Lill M."/>
        </authorList>
    </citation>
    <scope>NUCLEOTIDE SEQUENCE [LARGE SCALE GENOMIC DNA]</scope>
    <source>
        <strain evidence="6 7">VK22B</strain>
    </source>
</reference>
<evidence type="ECO:0000256" key="3">
    <source>
        <dbReference type="ARBA" id="ARBA00022630"/>
    </source>
</evidence>
<dbReference type="InterPro" id="IPR036188">
    <property type="entry name" value="FAD/NAD-bd_sf"/>
</dbReference>
<keyword evidence="3" id="KW-0285">Flavoprotein</keyword>
<evidence type="ECO:0000256" key="4">
    <source>
        <dbReference type="ARBA" id="ARBA00022827"/>
    </source>
</evidence>
<keyword evidence="7" id="KW-1185">Reference proteome</keyword>
<comment type="caution">
    <text evidence="6">The sequence shown here is derived from an EMBL/GenBank/DDBJ whole genome shotgun (WGS) entry which is preliminary data.</text>
</comment>
<dbReference type="PANTHER" id="PTHR11552">
    <property type="entry name" value="GLUCOSE-METHANOL-CHOLINE GMC OXIDOREDUCTASE"/>
    <property type="match status" value="1"/>
</dbReference>
<dbReference type="Gene3D" id="3.30.560.10">
    <property type="entry name" value="Glucose Oxidase, domain 3"/>
    <property type="match status" value="1"/>
</dbReference>
<dbReference type="PIRSF" id="PIRSF000137">
    <property type="entry name" value="Alcohol_oxidase"/>
    <property type="match status" value="1"/>
</dbReference>
<dbReference type="SUPFAM" id="SSF54373">
    <property type="entry name" value="FAD-linked reductases, C-terminal domain"/>
    <property type="match status" value="1"/>
</dbReference>
<evidence type="ECO:0000313" key="7">
    <source>
        <dbReference type="Proteomes" id="UP001271249"/>
    </source>
</evidence>
<dbReference type="SUPFAM" id="SSF51905">
    <property type="entry name" value="FAD/NAD(P)-binding domain"/>
    <property type="match status" value="1"/>
</dbReference>
<keyword evidence="4" id="KW-0274">FAD</keyword>
<dbReference type="RefSeq" id="WP_320227104.1">
    <property type="nucleotide sequence ID" value="NZ_JAVIJB010000024.1"/>
</dbReference>
<protein>
    <submittedName>
        <fullName evidence="6">GMC family oxidoreductase N-terminal domain-containing protein</fullName>
    </submittedName>
</protein>
<accession>A0ABU4Z3C9</accession>
<gene>
    <name evidence="6" type="ORF">RFN29_16070</name>
</gene>
<proteinExistence type="inferred from homology"/>
<dbReference type="InterPro" id="IPR012132">
    <property type="entry name" value="GMC_OxRdtase"/>
</dbReference>
<evidence type="ECO:0000256" key="2">
    <source>
        <dbReference type="ARBA" id="ARBA00010790"/>
    </source>
</evidence>
<dbReference type="Pfam" id="PF05199">
    <property type="entry name" value="GMC_oxred_C"/>
    <property type="match status" value="1"/>
</dbReference>
<sequence>MDPFDYVIVGAGPAGCVLANRLTEDPAVRVALIEAGPDHNARKAIVRIPLAMVTFMAPALAFLGGPKFMTWLTSEPEPGLQGRSMMLPRGKGTGGCTNINGQVFIRGQREDFDGWRDRGNPGWGFDDLLPYFRKLERFEPLAAPRSSRHVRLGTRPLAEQVDPALHGTDGPVNIAPMRSVNKLAYAYIEAAQLAGYELNPDFNGPRQNGIGLYTFTQKNGERVTAESAYIDPVRHRPNLTIIGNTKVTKVVFDGRRATGVEWKRGAETGVIAAREIILSAGTFASPQLLMLSGIGKARELARHGIPLVQDLPGVGENLQDHLDITLEYRAKSITPYGISWKALPRNILHVLDWLLRKRGLLASTTADGGGFLSTDPNSERPDIQLFFCTGRANTQSASGFTGHGFLMHVCQLRPGSIGRVTLKSADPADQPSILYNFFRGESGMDVMRAGLRLARKIMAQQPFAPHLDAEVDPGPDVESDGAIDAFIRERVGTLFHPVGTCAMGLGAEAVVDPRTLRVHGVGGLRVIDASIMPAIVSANTVAATYCLAEKAADLIKREAGSSFFRTASGCQGDWRPNPKQK</sequence>
<organism evidence="6 7">
    <name type="scientific">Mesorhizobium captivum</name>
    <dbReference type="NCBI Taxonomy" id="3072319"/>
    <lineage>
        <taxon>Bacteria</taxon>
        <taxon>Pseudomonadati</taxon>
        <taxon>Pseudomonadota</taxon>
        <taxon>Alphaproteobacteria</taxon>
        <taxon>Hyphomicrobiales</taxon>
        <taxon>Phyllobacteriaceae</taxon>
        <taxon>Mesorhizobium</taxon>
    </lineage>
</organism>
<comment type="similarity">
    <text evidence="2">Belongs to the GMC oxidoreductase family.</text>
</comment>
<dbReference type="EMBL" id="JAVIJC010000015">
    <property type="protein sequence ID" value="MDX8493088.1"/>
    <property type="molecule type" value="Genomic_DNA"/>
</dbReference>